<feature type="compositionally biased region" description="Basic and acidic residues" evidence="1">
    <location>
        <begin position="336"/>
        <end position="354"/>
    </location>
</feature>
<dbReference type="Proteomes" id="UP000007266">
    <property type="component" value="Linkage group 7"/>
</dbReference>
<feature type="compositionally biased region" description="Basic and acidic residues" evidence="1">
    <location>
        <begin position="415"/>
        <end position="427"/>
    </location>
</feature>
<evidence type="ECO:0000313" key="3">
    <source>
        <dbReference type="Proteomes" id="UP000007266"/>
    </source>
</evidence>
<evidence type="ECO:0000313" key="2">
    <source>
        <dbReference type="EMBL" id="KYB26296.1"/>
    </source>
</evidence>
<feature type="compositionally biased region" description="Polar residues" evidence="1">
    <location>
        <begin position="401"/>
        <end position="413"/>
    </location>
</feature>
<dbReference type="EMBL" id="KQ971354">
    <property type="protein sequence ID" value="KYB26296.1"/>
    <property type="molecule type" value="Genomic_DNA"/>
</dbReference>
<feature type="compositionally biased region" description="Acidic residues" evidence="1">
    <location>
        <begin position="1"/>
        <end position="11"/>
    </location>
</feature>
<feature type="region of interest" description="Disordered" evidence="1">
    <location>
        <begin position="336"/>
        <end position="483"/>
    </location>
</feature>
<proteinExistence type="predicted"/>
<protein>
    <submittedName>
        <fullName evidence="2">Uncharacterized protein</fullName>
    </submittedName>
</protein>
<dbReference type="InterPro" id="IPR026160">
    <property type="entry name" value="Ric3"/>
</dbReference>
<reference evidence="2 3" key="2">
    <citation type="journal article" date="2010" name="Nucleic Acids Res.">
        <title>BeetleBase in 2010: revisions to provide comprehensive genomic information for Tribolium castaneum.</title>
        <authorList>
            <person name="Kim H.S."/>
            <person name="Murphy T."/>
            <person name="Xia J."/>
            <person name="Caragea D."/>
            <person name="Park Y."/>
            <person name="Beeman R.W."/>
            <person name="Lorenzen M.D."/>
            <person name="Butcher S."/>
            <person name="Manak J.R."/>
            <person name="Brown S.J."/>
        </authorList>
    </citation>
    <scope>GENOME REANNOTATION</scope>
    <source>
        <strain evidence="2 3">Georgia GA2</strain>
    </source>
</reference>
<feature type="region of interest" description="Disordered" evidence="1">
    <location>
        <begin position="1"/>
        <end position="88"/>
    </location>
</feature>
<dbReference type="AlphaFoldDB" id="A0A139WED3"/>
<feature type="compositionally biased region" description="Acidic residues" evidence="1">
    <location>
        <begin position="355"/>
        <end position="398"/>
    </location>
</feature>
<feature type="compositionally biased region" description="Polar residues" evidence="1">
    <location>
        <begin position="182"/>
        <end position="195"/>
    </location>
</feature>
<feature type="compositionally biased region" description="Polar residues" evidence="1">
    <location>
        <begin position="20"/>
        <end position="33"/>
    </location>
</feature>
<feature type="region of interest" description="Disordered" evidence="1">
    <location>
        <begin position="134"/>
        <end position="195"/>
    </location>
</feature>
<feature type="compositionally biased region" description="Acidic residues" evidence="1">
    <location>
        <begin position="440"/>
        <end position="470"/>
    </location>
</feature>
<sequence>MSALLDEVDQEIEARRKSSEVASQDLVNGNLSNGDAVKPHDDEQPTVKVLGMEMTASCEGGKKWSRPGSPVLPTPSPTPSEPAPPPQEIYLEGALPAQSQLLVADSAIEPEPVSGEDPAVVLSGKMTLSVISPDSENGVEEMENDASLQKSEQAVKKENDEIVEQTKFSPERHAEETENDTSDVQKGQEIENNVSIQRIEEIVEKTPEEDERPKLGLEKDVEDFLKKLQEQNEIPTPSITFDSDDLKETIEVEELEKEVAGLIQEAIENIQQRVEPNEINENSEPNNLDLIDEKSNNIESFINHEEKQNLEDISKPIHNDVSLEAASEECQIQNKPIEEIKHNEEIENDSKLEEPLADEELGSDEEVEEIEEIVYEEETEDEEEEIEIEVEESDEEIANDVNLNRTESSSVQRVNGERSEDFVEESKYTTVSGATAAENDISDEELTDEEVEEEEEEEEIVEVEDEENENDLNHVSGDSGPEL</sequence>
<dbReference type="PANTHER" id="PTHR21723">
    <property type="entry name" value="RESISTANCE TO INHIBITORS OF CHOLINESTERASE PROTEIN 3 RIC3"/>
    <property type="match status" value="1"/>
</dbReference>
<feature type="compositionally biased region" description="Pro residues" evidence="1">
    <location>
        <begin position="70"/>
        <end position="87"/>
    </location>
</feature>
<dbReference type="PANTHER" id="PTHR21723:SF3">
    <property type="entry name" value="PROTEIN RIC-3"/>
    <property type="match status" value="1"/>
</dbReference>
<name>A0A139WED3_TRICA</name>
<keyword evidence="3" id="KW-1185">Reference proteome</keyword>
<organism evidence="2 3">
    <name type="scientific">Tribolium castaneum</name>
    <name type="common">Red flour beetle</name>
    <dbReference type="NCBI Taxonomy" id="7070"/>
    <lineage>
        <taxon>Eukaryota</taxon>
        <taxon>Metazoa</taxon>
        <taxon>Ecdysozoa</taxon>
        <taxon>Arthropoda</taxon>
        <taxon>Hexapoda</taxon>
        <taxon>Insecta</taxon>
        <taxon>Pterygota</taxon>
        <taxon>Neoptera</taxon>
        <taxon>Endopterygota</taxon>
        <taxon>Coleoptera</taxon>
        <taxon>Polyphaga</taxon>
        <taxon>Cucujiformia</taxon>
        <taxon>Tenebrionidae</taxon>
        <taxon>Tenebrionidae incertae sedis</taxon>
        <taxon>Tribolium</taxon>
    </lineage>
</organism>
<accession>A0A139WED3</accession>
<gene>
    <name evidence="2" type="primary">AUGUSTUS-3.0.2_33702</name>
    <name evidence="2" type="ORF">TcasGA2_TC033702</name>
</gene>
<reference evidence="2 3" key="1">
    <citation type="journal article" date="2008" name="Nature">
        <title>The genome of the model beetle and pest Tribolium castaneum.</title>
        <authorList>
            <consortium name="Tribolium Genome Sequencing Consortium"/>
            <person name="Richards S."/>
            <person name="Gibbs R.A."/>
            <person name="Weinstock G.M."/>
            <person name="Brown S.J."/>
            <person name="Denell R."/>
            <person name="Beeman R.W."/>
            <person name="Gibbs R."/>
            <person name="Beeman R.W."/>
            <person name="Brown S.J."/>
            <person name="Bucher G."/>
            <person name="Friedrich M."/>
            <person name="Grimmelikhuijzen C.J."/>
            <person name="Klingler M."/>
            <person name="Lorenzen M."/>
            <person name="Richards S."/>
            <person name="Roth S."/>
            <person name="Schroder R."/>
            <person name="Tautz D."/>
            <person name="Zdobnov E.M."/>
            <person name="Muzny D."/>
            <person name="Gibbs R.A."/>
            <person name="Weinstock G.M."/>
            <person name="Attaway T."/>
            <person name="Bell S."/>
            <person name="Buhay C.J."/>
            <person name="Chandrabose M.N."/>
            <person name="Chavez D."/>
            <person name="Clerk-Blankenburg K.P."/>
            <person name="Cree A."/>
            <person name="Dao M."/>
            <person name="Davis C."/>
            <person name="Chacko J."/>
            <person name="Dinh H."/>
            <person name="Dugan-Rocha S."/>
            <person name="Fowler G."/>
            <person name="Garner T.T."/>
            <person name="Garnes J."/>
            <person name="Gnirke A."/>
            <person name="Hawes A."/>
            <person name="Hernandez J."/>
            <person name="Hines S."/>
            <person name="Holder M."/>
            <person name="Hume J."/>
            <person name="Jhangiani S.N."/>
            <person name="Joshi V."/>
            <person name="Khan Z.M."/>
            <person name="Jackson L."/>
            <person name="Kovar C."/>
            <person name="Kowis A."/>
            <person name="Lee S."/>
            <person name="Lewis L.R."/>
            <person name="Margolis J."/>
            <person name="Morgan M."/>
            <person name="Nazareth L.V."/>
            <person name="Nguyen N."/>
            <person name="Okwuonu G."/>
            <person name="Parker D."/>
            <person name="Richards S."/>
            <person name="Ruiz S.J."/>
            <person name="Santibanez J."/>
            <person name="Savard J."/>
            <person name="Scherer S.E."/>
            <person name="Schneider B."/>
            <person name="Sodergren E."/>
            <person name="Tautz D."/>
            <person name="Vattahil S."/>
            <person name="Villasana D."/>
            <person name="White C.S."/>
            <person name="Wright R."/>
            <person name="Park Y."/>
            <person name="Beeman R.W."/>
            <person name="Lord J."/>
            <person name="Oppert B."/>
            <person name="Lorenzen M."/>
            <person name="Brown S."/>
            <person name="Wang L."/>
            <person name="Savard J."/>
            <person name="Tautz D."/>
            <person name="Richards S."/>
            <person name="Weinstock G."/>
            <person name="Gibbs R.A."/>
            <person name="Liu Y."/>
            <person name="Worley K."/>
            <person name="Weinstock G."/>
            <person name="Elsik C.G."/>
            <person name="Reese J.T."/>
            <person name="Elhaik E."/>
            <person name="Landan G."/>
            <person name="Graur D."/>
            <person name="Arensburger P."/>
            <person name="Atkinson P."/>
            <person name="Beeman R.W."/>
            <person name="Beidler J."/>
            <person name="Brown S.J."/>
            <person name="Demuth J.P."/>
            <person name="Drury D.W."/>
            <person name="Du Y.Z."/>
            <person name="Fujiwara H."/>
            <person name="Lorenzen M."/>
            <person name="Maselli V."/>
            <person name="Osanai M."/>
            <person name="Park Y."/>
            <person name="Robertson H.M."/>
            <person name="Tu Z."/>
            <person name="Wang J.J."/>
            <person name="Wang S."/>
            <person name="Richards S."/>
            <person name="Song H."/>
            <person name="Zhang L."/>
            <person name="Sodergren E."/>
            <person name="Werner D."/>
            <person name="Stanke M."/>
            <person name="Morgenstern B."/>
            <person name="Solovyev V."/>
            <person name="Kosarev P."/>
            <person name="Brown G."/>
            <person name="Chen H.C."/>
            <person name="Ermolaeva O."/>
            <person name="Hlavina W."/>
            <person name="Kapustin Y."/>
            <person name="Kiryutin B."/>
            <person name="Kitts P."/>
            <person name="Maglott D."/>
            <person name="Pruitt K."/>
            <person name="Sapojnikov V."/>
            <person name="Souvorov A."/>
            <person name="Mackey A.J."/>
            <person name="Waterhouse R.M."/>
            <person name="Wyder S."/>
            <person name="Zdobnov E.M."/>
            <person name="Zdobnov E.M."/>
            <person name="Wyder S."/>
            <person name="Kriventseva E.V."/>
            <person name="Kadowaki T."/>
            <person name="Bork P."/>
            <person name="Aranda M."/>
            <person name="Bao R."/>
            <person name="Beermann A."/>
            <person name="Berns N."/>
            <person name="Bolognesi R."/>
            <person name="Bonneton F."/>
            <person name="Bopp D."/>
            <person name="Brown S.J."/>
            <person name="Bucher G."/>
            <person name="Butts T."/>
            <person name="Chaumot A."/>
            <person name="Denell R.E."/>
            <person name="Ferrier D.E."/>
            <person name="Friedrich M."/>
            <person name="Gordon C.M."/>
            <person name="Jindra M."/>
            <person name="Klingler M."/>
            <person name="Lan Q."/>
            <person name="Lattorff H.M."/>
            <person name="Laudet V."/>
            <person name="von Levetsow C."/>
            <person name="Liu Z."/>
            <person name="Lutz R."/>
            <person name="Lynch J.A."/>
            <person name="da Fonseca R.N."/>
            <person name="Posnien N."/>
            <person name="Reuter R."/>
            <person name="Roth S."/>
            <person name="Savard J."/>
            <person name="Schinko J.B."/>
            <person name="Schmitt C."/>
            <person name="Schoppmeier M."/>
            <person name="Schroder R."/>
            <person name="Shippy T.D."/>
            <person name="Simonnet F."/>
            <person name="Marques-Souza H."/>
            <person name="Tautz D."/>
            <person name="Tomoyasu Y."/>
            <person name="Trauner J."/>
            <person name="Van der Zee M."/>
            <person name="Vervoort M."/>
            <person name="Wittkopp N."/>
            <person name="Wimmer E.A."/>
            <person name="Yang X."/>
            <person name="Jones A.K."/>
            <person name="Sattelle D.B."/>
            <person name="Ebert P.R."/>
            <person name="Nelson D."/>
            <person name="Scott J.G."/>
            <person name="Beeman R.W."/>
            <person name="Muthukrishnan S."/>
            <person name="Kramer K.J."/>
            <person name="Arakane Y."/>
            <person name="Beeman R.W."/>
            <person name="Zhu Q."/>
            <person name="Hogenkamp D."/>
            <person name="Dixit R."/>
            <person name="Oppert B."/>
            <person name="Jiang H."/>
            <person name="Zou Z."/>
            <person name="Marshall J."/>
            <person name="Elpidina E."/>
            <person name="Vinokurov K."/>
            <person name="Oppert C."/>
            <person name="Zou Z."/>
            <person name="Evans J."/>
            <person name="Lu Z."/>
            <person name="Zhao P."/>
            <person name="Sumathipala N."/>
            <person name="Altincicek B."/>
            <person name="Vilcinskas A."/>
            <person name="Williams M."/>
            <person name="Hultmark D."/>
            <person name="Hetru C."/>
            <person name="Jiang H."/>
            <person name="Grimmelikhuijzen C.J."/>
            <person name="Hauser F."/>
            <person name="Cazzamali G."/>
            <person name="Williamson M."/>
            <person name="Park Y."/>
            <person name="Li B."/>
            <person name="Tanaka Y."/>
            <person name="Predel R."/>
            <person name="Neupert S."/>
            <person name="Schachtner J."/>
            <person name="Verleyen P."/>
            <person name="Raible F."/>
            <person name="Bork P."/>
            <person name="Friedrich M."/>
            <person name="Walden K.K."/>
            <person name="Robertson H.M."/>
            <person name="Angeli S."/>
            <person name="Foret S."/>
            <person name="Bucher G."/>
            <person name="Schuetz S."/>
            <person name="Maleszka R."/>
            <person name="Wimmer E.A."/>
            <person name="Beeman R.W."/>
            <person name="Lorenzen M."/>
            <person name="Tomoyasu Y."/>
            <person name="Miller S.C."/>
            <person name="Grossmann D."/>
            <person name="Bucher G."/>
        </authorList>
    </citation>
    <scope>NUCLEOTIDE SEQUENCE [LARGE SCALE GENOMIC DNA]</scope>
    <source>
        <strain evidence="2 3">Georgia GA2</strain>
    </source>
</reference>
<evidence type="ECO:0000256" key="1">
    <source>
        <dbReference type="SAM" id="MobiDB-lite"/>
    </source>
</evidence>